<dbReference type="Proteomes" id="UP001458880">
    <property type="component" value="Unassembled WGS sequence"/>
</dbReference>
<dbReference type="GO" id="GO:0003723">
    <property type="term" value="F:RNA binding"/>
    <property type="evidence" value="ECO:0007669"/>
    <property type="project" value="UniProtKB-UniRule"/>
</dbReference>
<organism evidence="4 5">
    <name type="scientific">Popillia japonica</name>
    <name type="common">Japanese beetle</name>
    <dbReference type="NCBI Taxonomy" id="7064"/>
    <lineage>
        <taxon>Eukaryota</taxon>
        <taxon>Metazoa</taxon>
        <taxon>Ecdysozoa</taxon>
        <taxon>Arthropoda</taxon>
        <taxon>Hexapoda</taxon>
        <taxon>Insecta</taxon>
        <taxon>Pterygota</taxon>
        <taxon>Neoptera</taxon>
        <taxon>Endopterygota</taxon>
        <taxon>Coleoptera</taxon>
        <taxon>Polyphaga</taxon>
        <taxon>Scarabaeiformia</taxon>
        <taxon>Scarabaeidae</taxon>
        <taxon>Rutelinae</taxon>
        <taxon>Popillia</taxon>
    </lineage>
</organism>
<accession>A0AAW1IWU5</accession>
<evidence type="ECO:0000256" key="2">
    <source>
        <dbReference type="PROSITE-ProRule" id="PRU00176"/>
    </source>
</evidence>
<dbReference type="PANTHER" id="PTHR21245">
    <property type="entry name" value="HETEROGENEOUS NUCLEAR RIBONUCLEOPROTEIN"/>
    <property type="match status" value="1"/>
</dbReference>
<dbReference type="AlphaFoldDB" id="A0AAW1IWU5"/>
<dbReference type="SMART" id="SM00360">
    <property type="entry name" value="RRM"/>
    <property type="match status" value="1"/>
</dbReference>
<dbReference type="SUPFAM" id="SSF54928">
    <property type="entry name" value="RNA-binding domain, RBD"/>
    <property type="match status" value="1"/>
</dbReference>
<comment type="caution">
    <text evidence="4">The sequence shown here is derived from an EMBL/GenBank/DDBJ whole genome shotgun (WGS) entry which is preliminary data.</text>
</comment>
<dbReference type="InterPro" id="IPR012677">
    <property type="entry name" value="Nucleotide-bd_a/b_plait_sf"/>
</dbReference>
<evidence type="ECO:0000313" key="5">
    <source>
        <dbReference type="Proteomes" id="UP001458880"/>
    </source>
</evidence>
<sequence>MANTEDMERVDKFLVNFAEEKRYCLEQLNGQRIFGPPVDEPSINLDYRYEVYIWNLPKDCYEDELLPLFWEIRDLYTFRFMLDFCGLGRGFAFAKYKTLQAAKRAHFIYDKFQIRHNQQIRVNKCRNYSRVSIGKFFN</sequence>
<name>A0AAW1IWU5_POPJA</name>
<gene>
    <name evidence="4" type="ORF">QE152_g33504</name>
</gene>
<keyword evidence="5" id="KW-1185">Reference proteome</keyword>
<dbReference type="Gene3D" id="3.30.70.330">
    <property type="match status" value="1"/>
</dbReference>
<dbReference type="Pfam" id="PF00076">
    <property type="entry name" value="RRM_1"/>
    <property type="match status" value="1"/>
</dbReference>
<dbReference type="InterPro" id="IPR035979">
    <property type="entry name" value="RBD_domain_sf"/>
</dbReference>
<evidence type="ECO:0000259" key="3">
    <source>
        <dbReference type="PROSITE" id="PS50102"/>
    </source>
</evidence>
<keyword evidence="1 2" id="KW-0694">RNA-binding</keyword>
<feature type="domain" description="RRM" evidence="3">
    <location>
        <begin position="49"/>
        <end position="127"/>
    </location>
</feature>
<evidence type="ECO:0000256" key="1">
    <source>
        <dbReference type="ARBA" id="ARBA00022884"/>
    </source>
</evidence>
<dbReference type="PROSITE" id="PS50102">
    <property type="entry name" value="RRM"/>
    <property type="match status" value="1"/>
</dbReference>
<reference evidence="4 5" key="1">
    <citation type="journal article" date="2024" name="BMC Genomics">
        <title>De novo assembly and annotation of Popillia japonica's genome with initial clues to its potential as an invasive pest.</title>
        <authorList>
            <person name="Cucini C."/>
            <person name="Boschi S."/>
            <person name="Funari R."/>
            <person name="Cardaioli E."/>
            <person name="Iannotti N."/>
            <person name="Marturano G."/>
            <person name="Paoli F."/>
            <person name="Bruttini M."/>
            <person name="Carapelli A."/>
            <person name="Frati F."/>
            <person name="Nardi F."/>
        </authorList>
    </citation>
    <scope>NUCLEOTIDE SEQUENCE [LARGE SCALE GENOMIC DNA]</scope>
    <source>
        <strain evidence="4">DMR45628</strain>
    </source>
</reference>
<evidence type="ECO:0000313" key="4">
    <source>
        <dbReference type="EMBL" id="KAK9694483.1"/>
    </source>
</evidence>
<protein>
    <submittedName>
        <fullName evidence="4">RNA recognition motif</fullName>
    </submittedName>
</protein>
<dbReference type="InterPro" id="IPR000504">
    <property type="entry name" value="RRM_dom"/>
</dbReference>
<dbReference type="EMBL" id="JASPKY010000511">
    <property type="protein sequence ID" value="KAK9694483.1"/>
    <property type="molecule type" value="Genomic_DNA"/>
</dbReference>
<proteinExistence type="predicted"/>